<organism evidence="2 3">
    <name type="scientific">Lactarius akahatsu</name>
    <dbReference type="NCBI Taxonomy" id="416441"/>
    <lineage>
        <taxon>Eukaryota</taxon>
        <taxon>Fungi</taxon>
        <taxon>Dikarya</taxon>
        <taxon>Basidiomycota</taxon>
        <taxon>Agaricomycotina</taxon>
        <taxon>Agaricomycetes</taxon>
        <taxon>Russulales</taxon>
        <taxon>Russulaceae</taxon>
        <taxon>Lactarius</taxon>
    </lineage>
</organism>
<feature type="compositionally biased region" description="Basic and acidic residues" evidence="1">
    <location>
        <begin position="144"/>
        <end position="159"/>
    </location>
</feature>
<reference evidence="2" key="1">
    <citation type="submission" date="2022-01" db="EMBL/GenBank/DDBJ databases">
        <title>Comparative genomics reveals a dynamic genome evolution in the ectomycorrhizal milk-cap (Lactarius) mushrooms.</title>
        <authorList>
            <consortium name="DOE Joint Genome Institute"/>
            <person name="Lebreton A."/>
            <person name="Tang N."/>
            <person name="Kuo A."/>
            <person name="LaButti K."/>
            <person name="Drula E."/>
            <person name="Barry K."/>
            <person name="Clum A."/>
            <person name="Lipzen A."/>
            <person name="Mousain D."/>
            <person name="Ng V."/>
            <person name="Wang R."/>
            <person name="Wang X."/>
            <person name="Dai Y."/>
            <person name="Henrissat B."/>
            <person name="Grigoriev I.V."/>
            <person name="Guerin-Laguette A."/>
            <person name="Yu F."/>
            <person name="Martin F.M."/>
        </authorList>
    </citation>
    <scope>NUCLEOTIDE SEQUENCE</scope>
    <source>
        <strain evidence="2">QP</strain>
    </source>
</reference>
<feature type="compositionally biased region" description="Basic and acidic residues" evidence="1">
    <location>
        <begin position="174"/>
        <end position="216"/>
    </location>
</feature>
<feature type="compositionally biased region" description="Pro residues" evidence="1">
    <location>
        <begin position="220"/>
        <end position="233"/>
    </location>
</feature>
<feature type="compositionally biased region" description="Pro residues" evidence="1">
    <location>
        <begin position="80"/>
        <end position="103"/>
    </location>
</feature>
<evidence type="ECO:0000313" key="2">
    <source>
        <dbReference type="EMBL" id="KAH8992630.1"/>
    </source>
</evidence>
<sequence>MSNSPSSRRERQAPPISEANGTPLRVRGNSTSKKHDSPQERLSRPGPAADTSFPPPPLPVHASREWTPRQPVQPEFMLNLPPPSTRLPGAPPPPVLPPHPYGPPQDSTHARAPPKDESDSAKVESDPQSPQNKFGPRPTSPIRQTKEGLRPQRAQEGRQEPVQVQPLDNSLRPPVDDGHKENSRYERRKPTLAEERRPNVPSDERQIKPASWDRPRNPHPKPIALPASLPPKPVAALGDLPSIQPSTSLRTGNQGRGRRAQQLSDESSSHNARWVQAPRGDGERNRWGPHAEYRAPPLLARMSTGDASEIHERVGVGESQRKRARTKKYQGV</sequence>
<evidence type="ECO:0000313" key="3">
    <source>
        <dbReference type="Proteomes" id="UP001201163"/>
    </source>
</evidence>
<feature type="compositionally biased region" description="Basic residues" evidence="1">
    <location>
        <begin position="322"/>
        <end position="332"/>
    </location>
</feature>
<feature type="compositionally biased region" description="Basic and acidic residues" evidence="1">
    <location>
        <begin position="280"/>
        <end position="290"/>
    </location>
</feature>
<feature type="region of interest" description="Disordered" evidence="1">
    <location>
        <begin position="303"/>
        <end position="332"/>
    </location>
</feature>
<evidence type="ECO:0000256" key="1">
    <source>
        <dbReference type="SAM" id="MobiDB-lite"/>
    </source>
</evidence>
<dbReference type="EMBL" id="JAKELL010000021">
    <property type="protein sequence ID" value="KAH8992630.1"/>
    <property type="molecule type" value="Genomic_DNA"/>
</dbReference>
<name>A0AAD4QEC5_9AGAM</name>
<keyword evidence="3" id="KW-1185">Reference proteome</keyword>
<feature type="compositionally biased region" description="Polar residues" evidence="1">
    <location>
        <begin position="243"/>
        <end position="253"/>
    </location>
</feature>
<feature type="region of interest" description="Disordered" evidence="1">
    <location>
        <begin position="1"/>
        <end position="290"/>
    </location>
</feature>
<accession>A0AAD4QEC5</accession>
<feature type="compositionally biased region" description="Basic and acidic residues" evidence="1">
    <location>
        <begin position="113"/>
        <end position="125"/>
    </location>
</feature>
<comment type="caution">
    <text evidence="2">The sequence shown here is derived from an EMBL/GenBank/DDBJ whole genome shotgun (WGS) entry which is preliminary data.</text>
</comment>
<gene>
    <name evidence="2" type="ORF">EDB92DRAFT_1856591</name>
</gene>
<protein>
    <submittedName>
        <fullName evidence="2">Uncharacterized protein</fullName>
    </submittedName>
</protein>
<dbReference type="AlphaFoldDB" id="A0AAD4QEC5"/>
<dbReference type="Proteomes" id="UP001201163">
    <property type="component" value="Unassembled WGS sequence"/>
</dbReference>
<feature type="compositionally biased region" description="Polar residues" evidence="1">
    <location>
        <begin position="261"/>
        <end position="271"/>
    </location>
</feature>
<feature type="compositionally biased region" description="Basic and acidic residues" evidence="1">
    <location>
        <begin position="308"/>
        <end position="321"/>
    </location>
</feature>
<proteinExistence type="predicted"/>
<feature type="compositionally biased region" description="Basic and acidic residues" evidence="1">
    <location>
        <begin position="33"/>
        <end position="43"/>
    </location>
</feature>